<evidence type="ECO:0000259" key="1">
    <source>
        <dbReference type="Pfam" id="PF01266"/>
    </source>
</evidence>
<dbReference type="PANTHER" id="PTHR13847">
    <property type="entry name" value="SARCOSINE DEHYDROGENASE-RELATED"/>
    <property type="match status" value="1"/>
</dbReference>
<dbReference type="OrthoDB" id="9805852at2"/>
<protein>
    <submittedName>
        <fullName evidence="2">Glycine/D-amino acid oxidase</fullName>
    </submittedName>
</protein>
<dbReference type="Pfam" id="PF01266">
    <property type="entry name" value="DAO"/>
    <property type="match status" value="1"/>
</dbReference>
<feature type="domain" description="FAD dependent oxidoreductase" evidence="1">
    <location>
        <begin position="36"/>
        <end position="409"/>
    </location>
</feature>
<dbReference type="GO" id="GO:0005737">
    <property type="term" value="C:cytoplasm"/>
    <property type="evidence" value="ECO:0007669"/>
    <property type="project" value="TreeGrafter"/>
</dbReference>
<sequence length="481" mass="52363">MSAAESLAGAAPEPFWLQDPARPGAGPALPGALTCDLAVVGGGYSGLWTALLAKERDPSLDVVVLEAGRIGAAASGRNGGFCAASLTHGLENGLGRWPDDAHTLERLGWDNLRAIAETLTRHGIDAEWEPTGEMSVATEEWQVPALQEAAEKAYEHGWEPIMLGPEAVRAEVDSPTYLAGLWDRDAVAMVHPAKLAWGLADACRALGVRVFENTRVTALRPDARRLRLTAAAPPRRGDRAPRPLGAVTARSVALGTGAFPPILRRLRHYVVPVYDYALVTEPLTPAQRAAIGWRHRQGLGDSANQFHYYRLTADDRILWGGYDAVYHFGNGMRPGLERRPSTYATLARHFFATFPQLEGVRFTNAWGGVIDTCSRFCAFYGTAYDGRLAYAAGYTGLGVGATRFGADVMLDLLRVGLAPGEETERTRLAMVRSRPVPFPPEPLRYGVIELTRREIARADRNAGRRGLWLRTLDRMGLGFDS</sequence>
<proteinExistence type="predicted"/>
<organism evidence="2 3">
    <name type="scientific">Actinomadura mexicana</name>
    <dbReference type="NCBI Taxonomy" id="134959"/>
    <lineage>
        <taxon>Bacteria</taxon>
        <taxon>Bacillati</taxon>
        <taxon>Actinomycetota</taxon>
        <taxon>Actinomycetes</taxon>
        <taxon>Streptosporangiales</taxon>
        <taxon>Thermomonosporaceae</taxon>
        <taxon>Actinomadura</taxon>
    </lineage>
</organism>
<dbReference type="PANTHER" id="PTHR13847:SF281">
    <property type="entry name" value="FAD DEPENDENT OXIDOREDUCTASE DOMAIN-CONTAINING PROTEIN"/>
    <property type="match status" value="1"/>
</dbReference>
<dbReference type="RefSeq" id="WP_089312847.1">
    <property type="nucleotide sequence ID" value="NZ_FZNP01000006.1"/>
</dbReference>
<dbReference type="SUPFAM" id="SSF51905">
    <property type="entry name" value="FAD/NAD(P)-binding domain"/>
    <property type="match status" value="1"/>
</dbReference>
<dbReference type="Proteomes" id="UP000198420">
    <property type="component" value="Unassembled WGS sequence"/>
</dbReference>
<dbReference type="InterPro" id="IPR006076">
    <property type="entry name" value="FAD-dep_OxRdtase"/>
</dbReference>
<dbReference type="AlphaFoldDB" id="A0A238YWD2"/>
<dbReference type="Gene3D" id="3.50.50.60">
    <property type="entry name" value="FAD/NAD(P)-binding domain"/>
    <property type="match status" value="1"/>
</dbReference>
<evidence type="ECO:0000313" key="3">
    <source>
        <dbReference type="Proteomes" id="UP000198420"/>
    </source>
</evidence>
<name>A0A238YWD2_9ACTN</name>
<keyword evidence="3" id="KW-1185">Reference proteome</keyword>
<dbReference type="InterPro" id="IPR036188">
    <property type="entry name" value="FAD/NAD-bd_sf"/>
</dbReference>
<accession>A0A238YWD2</accession>
<gene>
    <name evidence="2" type="ORF">SAMN06265355_106274</name>
</gene>
<dbReference type="EMBL" id="FZNP01000006">
    <property type="protein sequence ID" value="SNR75232.1"/>
    <property type="molecule type" value="Genomic_DNA"/>
</dbReference>
<reference evidence="3" key="1">
    <citation type="submission" date="2017-06" db="EMBL/GenBank/DDBJ databases">
        <authorList>
            <person name="Varghese N."/>
            <person name="Submissions S."/>
        </authorList>
    </citation>
    <scope>NUCLEOTIDE SEQUENCE [LARGE SCALE GENOMIC DNA]</scope>
    <source>
        <strain evidence="3">DSM 44485</strain>
    </source>
</reference>
<dbReference type="Gene3D" id="3.30.9.10">
    <property type="entry name" value="D-Amino Acid Oxidase, subunit A, domain 2"/>
    <property type="match status" value="1"/>
</dbReference>
<evidence type="ECO:0000313" key="2">
    <source>
        <dbReference type="EMBL" id="SNR75232.1"/>
    </source>
</evidence>